<evidence type="ECO:0000256" key="7">
    <source>
        <dbReference type="ARBA" id="ARBA00022827"/>
    </source>
</evidence>
<keyword evidence="8" id="KW-0521">NADP</keyword>
<evidence type="ECO:0000256" key="2">
    <source>
        <dbReference type="ARBA" id="ARBA00004924"/>
    </source>
</evidence>
<keyword evidence="10" id="KW-0503">Monooxygenase</keyword>
<comment type="cofactor">
    <cofactor evidence="1">
        <name>FAD</name>
        <dbReference type="ChEBI" id="CHEBI:57692"/>
    </cofactor>
</comment>
<evidence type="ECO:0000256" key="10">
    <source>
        <dbReference type="ARBA" id="ARBA00023033"/>
    </source>
</evidence>
<proteinExistence type="inferred from homology"/>
<keyword evidence="9" id="KW-0560">Oxidoreductase</keyword>
<evidence type="ECO:0000256" key="1">
    <source>
        <dbReference type="ARBA" id="ARBA00001974"/>
    </source>
</evidence>
<organism evidence="16 17">
    <name type="scientific">Haloechinothrix alba</name>
    <dbReference type="NCBI Taxonomy" id="664784"/>
    <lineage>
        <taxon>Bacteria</taxon>
        <taxon>Bacillati</taxon>
        <taxon>Actinomycetota</taxon>
        <taxon>Actinomycetes</taxon>
        <taxon>Pseudonocardiales</taxon>
        <taxon>Pseudonocardiaceae</taxon>
        <taxon>Haloechinothrix</taxon>
    </lineage>
</organism>
<dbReference type="PANTHER" id="PTHR42802:SF1">
    <property type="entry name" value="L-ORNITHINE N(5)-MONOOXYGENASE"/>
    <property type="match status" value="1"/>
</dbReference>
<evidence type="ECO:0000256" key="14">
    <source>
        <dbReference type="ARBA" id="ARBA00032738"/>
    </source>
</evidence>
<dbReference type="Pfam" id="PF13434">
    <property type="entry name" value="Lys_Orn_oxgnase"/>
    <property type="match status" value="1"/>
</dbReference>
<evidence type="ECO:0000256" key="8">
    <source>
        <dbReference type="ARBA" id="ARBA00022857"/>
    </source>
</evidence>
<evidence type="ECO:0000256" key="6">
    <source>
        <dbReference type="ARBA" id="ARBA00022630"/>
    </source>
</evidence>
<evidence type="ECO:0000313" key="17">
    <source>
        <dbReference type="Proteomes" id="UP000198348"/>
    </source>
</evidence>
<evidence type="ECO:0000256" key="13">
    <source>
        <dbReference type="ARBA" id="ARBA00032493"/>
    </source>
</evidence>
<evidence type="ECO:0000256" key="5">
    <source>
        <dbReference type="ARBA" id="ARBA00016406"/>
    </source>
</evidence>
<name>A0A238Y2F1_9PSEU</name>
<dbReference type="EC" id="1.14.13.59" evidence="4"/>
<dbReference type="Gene3D" id="3.50.50.60">
    <property type="entry name" value="FAD/NAD(P)-binding domain"/>
    <property type="match status" value="1"/>
</dbReference>
<dbReference type="OrthoDB" id="7527071at2"/>
<sequence length="441" mass="49279">MTTTDDRTEHDVVAIGCGPFNLGLAALADGVDDIDLMVFEERPELSWHPGLMFDEALLQVSFLADLVTLVEPTHPLSFLAYLRDVDRMYPFYVREQFHPTRREYEDYLRWAASKLDTVRFSHRVRTVSWEPAEQRFVLEVERGEAGAMMVYARHLVLGIGTEPAVPGALGELPADRILHTGEYLHRLADVTSAGRVTVVGSGQSGAEVTLDLLRRNASGGPAVNWLTRTESFAPLDYSKLVLEMTTPAYVEYFHGLSEETRDELVARQWRHYKGVSEETLEEIHDALYRRELDEGLAPVELRSGVAVEESTVDADTGEVVLACRQRDTGKRFDHRTDIVVAATGYRQRVPRFLDPMDSLVERDARGRYRVRLDHSVELDPTVTGKVFVANADLHSHGVAAPDLGIGAYRNATILNAIAGREVYRLPKNTAFTSFAAPAGRT</sequence>
<dbReference type="SUPFAM" id="SSF51905">
    <property type="entry name" value="FAD/NAD(P)-binding domain"/>
    <property type="match status" value="2"/>
</dbReference>
<reference evidence="17" key="1">
    <citation type="submission" date="2017-06" db="EMBL/GenBank/DDBJ databases">
        <authorList>
            <person name="Varghese N."/>
            <person name="Submissions S."/>
        </authorList>
    </citation>
    <scope>NUCLEOTIDE SEQUENCE [LARGE SCALE GENOMIC DNA]</scope>
    <source>
        <strain evidence="17">DSM 45207</strain>
    </source>
</reference>
<protein>
    <recommendedName>
        <fullName evidence="5">L-lysine N6-monooxygenase MbtG</fullName>
        <ecNumber evidence="4">1.14.13.59</ecNumber>
    </recommendedName>
    <alternativeName>
        <fullName evidence="14">Lysine 6-N-hydroxylase</fullName>
    </alternativeName>
    <alternativeName>
        <fullName evidence="13">Lysine N6-hydroxylase</fullName>
    </alternativeName>
    <alternativeName>
        <fullName evidence="11">Lysine-N-oxygenase</fullName>
    </alternativeName>
    <alternativeName>
        <fullName evidence="12">Mycobactin synthase protein G</fullName>
    </alternativeName>
</protein>
<evidence type="ECO:0000256" key="15">
    <source>
        <dbReference type="ARBA" id="ARBA00048407"/>
    </source>
</evidence>
<dbReference type="Proteomes" id="UP000198348">
    <property type="component" value="Unassembled WGS sequence"/>
</dbReference>
<keyword evidence="17" id="KW-1185">Reference proteome</keyword>
<dbReference type="RefSeq" id="WP_089302028.1">
    <property type="nucleotide sequence ID" value="NZ_FZNW01000013.1"/>
</dbReference>
<dbReference type="InterPro" id="IPR025700">
    <property type="entry name" value="Lys/Orn_oxygenase"/>
</dbReference>
<evidence type="ECO:0000256" key="3">
    <source>
        <dbReference type="ARBA" id="ARBA00007588"/>
    </source>
</evidence>
<evidence type="ECO:0000256" key="4">
    <source>
        <dbReference type="ARBA" id="ARBA00013076"/>
    </source>
</evidence>
<dbReference type="PANTHER" id="PTHR42802">
    <property type="entry name" value="MONOOXYGENASE"/>
    <property type="match status" value="1"/>
</dbReference>
<evidence type="ECO:0000313" key="16">
    <source>
        <dbReference type="EMBL" id="SNR65307.1"/>
    </source>
</evidence>
<keyword evidence="7" id="KW-0274">FAD</keyword>
<evidence type="ECO:0000256" key="12">
    <source>
        <dbReference type="ARBA" id="ARBA00031158"/>
    </source>
</evidence>
<dbReference type="EMBL" id="FZNW01000013">
    <property type="protein sequence ID" value="SNR65307.1"/>
    <property type="molecule type" value="Genomic_DNA"/>
</dbReference>
<evidence type="ECO:0000256" key="11">
    <source>
        <dbReference type="ARBA" id="ARBA00029939"/>
    </source>
</evidence>
<gene>
    <name evidence="16" type="ORF">SAMN06265360_11374</name>
</gene>
<accession>A0A238Y2F1</accession>
<comment type="pathway">
    <text evidence="2">Siderophore biosynthesis.</text>
</comment>
<dbReference type="PRINTS" id="PR00368">
    <property type="entry name" value="FADPNR"/>
</dbReference>
<evidence type="ECO:0000256" key="9">
    <source>
        <dbReference type="ARBA" id="ARBA00023002"/>
    </source>
</evidence>
<comment type="similarity">
    <text evidence="3">Belongs to the lysine N(6)-hydroxylase/L-ornithine N(5)-oxygenase family.</text>
</comment>
<dbReference type="GO" id="GO:0047091">
    <property type="term" value="F:L-lysine 6-monooxygenase (NADPH) activity"/>
    <property type="evidence" value="ECO:0007669"/>
    <property type="project" value="UniProtKB-EC"/>
</dbReference>
<keyword evidence="6" id="KW-0285">Flavoprotein</keyword>
<dbReference type="AlphaFoldDB" id="A0A238Y2F1"/>
<dbReference type="InterPro" id="IPR036188">
    <property type="entry name" value="FAD/NAD-bd_sf"/>
</dbReference>
<comment type="catalytic activity">
    <reaction evidence="15">
        <text>L-lysine + NADPH + O2 = N(6)-hydroxy-L-lysine + NADP(+) + H2O</text>
        <dbReference type="Rhea" id="RHEA:23228"/>
        <dbReference type="ChEBI" id="CHEBI:15377"/>
        <dbReference type="ChEBI" id="CHEBI:15379"/>
        <dbReference type="ChEBI" id="CHEBI:32551"/>
        <dbReference type="ChEBI" id="CHEBI:57783"/>
        <dbReference type="ChEBI" id="CHEBI:57820"/>
        <dbReference type="ChEBI" id="CHEBI:58349"/>
        <dbReference type="EC" id="1.14.13.59"/>
    </reaction>
</comment>